<evidence type="ECO:0000256" key="1">
    <source>
        <dbReference type="ARBA" id="ARBA00006525"/>
    </source>
</evidence>
<gene>
    <name evidence="4" type="primary">dprA</name>
    <name evidence="4" type="ORF">O4H49_06145</name>
</gene>
<dbReference type="InterPro" id="IPR036388">
    <property type="entry name" value="WH-like_DNA-bd_sf"/>
</dbReference>
<dbReference type="Pfam" id="PF17782">
    <property type="entry name" value="WHD_DprA"/>
    <property type="match status" value="1"/>
</dbReference>
<name>A0ABT4LGX3_9PROT</name>
<dbReference type="InterPro" id="IPR057666">
    <property type="entry name" value="DrpA_SLOG"/>
</dbReference>
<dbReference type="NCBIfam" id="TIGR00732">
    <property type="entry name" value="dprA"/>
    <property type="match status" value="1"/>
</dbReference>
<dbReference type="InterPro" id="IPR003488">
    <property type="entry name" value="DprA"/>
</dbReference>
<sequence>MMSMSYGVTPPSTLEEKIEWLQLIRSSNVGPITFYKLLQYYGSARNALGALPSLTSSGKSKIHIFPKKEAEKELRALEKFGAQLIARGEEHYPPLLAHIDDAPPLLQVVGNLAYLKKRTVAIVGARNASANGRNIAQDLARELGRSGFLIASGMAKGIDTAAHEGALETGTIAAVAGGLDIIYPRENMKLYQAIRDQGVMVSEMPLGSEPQARHFPRRNRIVSGISRGVVVIEASLKSGSMITARLSQEQGRETLAVPGSPLDPRSKGGNQLIKQGATLVETALDVIEALERPFDPPDISRIPPAAQEIFLPRIIPEPLTKSTSGELPALAAEKKNLSSADDDARLYVKELLGPSAVCVDDLLRQSRLSPAELNSILLEFELAGLVEWQPGNRVALIS</sequence>
<dbReference type="Proteomes" id="UP001069802">
    <property type="component" value="Unassembled WGS sequence"/>
</dbReference>
<evidence type="ECO:0000259" key="3">
    <source>
        <dbReference type="Pfam" id="PF17782"/>
    </source>
</evidence>
<dbReference type="Pfam" id="PF02481">
    <property type="entry name" value="DNA_processg_A"/>
    <property type="match status" value="1"/>
</dbReference>
<dbReference type="EMBL" id="JAPWGY010000002">
    <property type="protein sequence ID" value="MCZ4280348.1"/>
    <property type="molecule type" value="Genomic_DNA"/>
</dbReference>
<dbReference type="SUPFAM" id="SSF102405">
    <property type="entry name" value="MCP/YpsA-like"/>
    <property type="match status" value="1"/>
</dbReference>
<evidence type="ECO:0000259" key="2">
    <source>
        <dbReference type="Pfam" id="PF02481"/>
    </source>
</evidence>
<dbReference type="InterPro" id="IPR041614">
    <property type="entry name" value="DprA_WH"/>
</dbReference>
<comment type="similarity">
    <text evidence="1">Belongs to the DprA/Smf family.</text>
</comment>
<evidence type="ECO:0000313" key="5">
    <source>
        <dbReference type="Proteomes" id="UP001069802"/>
    </source>
</evidence>
<feature type="domain" description="DprA winged helix" evidence="3">
    <location>
        <begin position="337"/>
        <end position="392"/>
    </location>
</feature>
<feature type="domain" description="Smf/DprA SLOG" evidence="2">
    <location>
        <begin position="84"/>
        <end position="290"/>
    </location>
</feature>
<evidence type="ECO:0000313" key="4">
    <source>
        <dbReference type="EMBL" id="MCZ4280348.1"/>
    </source>
</evidence>
<dbReference type="Gene3D" id="3.40.50.450">
    <property type="match status" value="1"/>
</dbReference>
<dbReference type="Gene3D" id="1.10.10.10">
    <property type="entry name" value="Winged helix-like DNA-binding domain superfamily/Winged helix DNA-binding domain"/>
    <property type="match status" value="1"/>
</dbReference>
<dbReference type="Pfam" id="PF21102">
    <property type="entry name" value="DprA_N"/>
    <property type="match status" value="1"/>
</dbReference>
<reference evidence="4" key="1">
    <citation type="submission" date="2022-12" db="EMBL/GenBank/DDBJ databases">
        <title>Bacterial isolates from different developmental stages of Nematostella vectensis.</title>
        <authorList>
            <person name="Fraune S."/>
        </authorList>
    </citation>
    <scope>NUCLEOTIDE SEQUENCE</scope>
    <source>
        <strain evidence="4">G21630-S1</strain>
    </source>
</reference>
<dbReference type="PANTHER" id="PTHR43022:SF1">
    <property type="entry name" value="PROTEIN SMF"/>
    <property type="match status" value="1"/>
</dbReference>
<organism evidence="4 5">
    <name type="scientific">Kiloniella laminariae</name>
    <dbReference type="NCBI Taxonomy" id="454162"/>
    <lineage>
        <taxon>Bacteria</taxon>
        <taxon>Pseudomonadati</taxon>
        <taxon>Pseudomonadota</taxon>
        <taxon>Alphaproteobacteria</taxon>
        <taxon>Rhodospirillales</taxon>
        <taxon>Kiloniellaceae</taxon>
        <taxon>Kiloniella</taxon>
    </lineage>
</organism>
<keyword evidence="5" id="KW-1185">Reference proteome</keyword>
<accession>A0ABT4LGX3</accession>
<proteinExistence type="inferred from homology"/>
<protein>
    <submittedName>
        <fullName evidence="4">DNA-processing protein DprA</fullName>
    </submittedName>
</protein>
<dbReference type="PANTHER" id="PTHR43022">
    <property type="entry name" value="PROTEIN SMF"/>
    <property type="match status" value="1"/>
</dbReference>
<comment type="caution">
    <text evidence="4">The sequence shown here is derived from an EMBL/GenBank/DDBJ whole genome shotgun (WGS) entry which is preliminary data.</text>
</comment>